<dbReference type="Gene3D" id="1.25.10.10">
    <property type="entry name" value="Leucine-rich Repeat Variant"/>
    <property type="match status" value="1"/>
</dbReference>
<name>A0A818IWQ3_9BILA</name>
<dbReference type="Pfam" id="PF08161">
    <property type="entry name" value="RRP12_HEAT"/>
    <property type="match status" value="1"/>
</dbReference>
<dbReference type="Proteomes" id="UP000663836">
    <property type="component" value="Unassembled WGS sequence"/>
</dbReference>
<accession>A0A818IWQ3</accession>
<feature type="region of interest" description="Disordered" evidence="2">
    <location>
        <begin position="1057"/>
        <end position="1082"/>
    </location>
</feature>
<dbReference type="InterPro" id="IPR012978">
    <property type="entry name" value="HEAT_RRP12"/>
</dbReference>
<dbReference type="InterPro" id="IPR016024">
    <property type="entry name" value="ARM-type_fold"/>
</dbReference>
<organism evidence="5 6">
    <name type="scientific">Rotaria sordida</name>
    <dbReference type="NCBI Taxonomy" id="392033"/>
    <lineage>
        <taxon>Eukaryota</taxon>
        <taxon>Metazoa</taxon>
        <taxon>Spiralia</taxon>
        <taxon>Gnathifera</taxon>
        <taxon>Rotifera</taxon>
        <taxon>Eurotatoria</taxon>
        <taxon>Bdelloidea</taxon>
        <taxon>Philodinida</taxon>
        <taxon>Philodinidae</taxon>
        <taxon>Rotaria</taxon>
    </lineage>
</organism>
<dbReference type="EMBL" id="CAJNOT010000057">
    <property type="protein sequence ID" value="CAF0809075.1"/>
    <property type="molecule type" value="Genomic_DNA"/>
</dbReference>
<evidence type="ECO:0000313" key="5">
    <source>
        <dbReference type="EMBL" id="CAF3532432.1"/>
    </source>
</evidence>
<comment type="caution">
    <text evidence="5">The sequence shown here is derived from an EMBL/GenBank/DDBJ whole genome shotgun (WGS) entry which is preliminary data.</text>
</comment>
<dbReference type="EMBL" id="CAJOBD010000011">
    <property type="protein sequence ID" value="CAF3532432.1"/>
    <property type="molecule type" value="Genomic_DNA"/>
</dbReference>
<feature type="compositionally biased region" description="Basic and acidic residues" evidence="2">
    <location>
        <begin position="1013"/>
        <end position="1022"/>
    </location>
</feature>
<feature type="region of interest" description="Disordered" evidence="2">
    <location>
        <begin position="885"/>
        <end position="1022"/>
    </location>
</feature>
<comment type="similarity">
    <text evidence="1">Belongs to the RRP12 family.</text>
</comment>
<dbReference type="GO" id="GO:0005634">
    <property type="term" value="C:nucleus"/>
    <property type="evidence" value="ECO:0007669"/>
    <property type="project" value="UniProtKB-SubCell"/>
</dbReference>
<feature type="compositionally biased region" description="Polar residues" evidence="2">
    <location>
        <begin position="991"/>
        <end position="1003"/>
    </location>
</feature>
<evidence type="ECO:0000313" key="6">
    <source>
        <dbReference type="Proteomes" id="UP000663836"/>
    </source>
</evidence>
<feature type="compositionally biased region" description="Acidic residues" evidence="2">
    <location>
        <begin position="955"/>
        <end position="968"/>
    </location>
</feature>
<evidence type="ECO:0000256" key="2">
    <source>
        <dbReference type="SAM" id="MobiDB-lite"/>
    </source>
</evidence>
<evidence type="ECO:0000259" key="3">
    <source>
        <dbReference type="Pfam" id="PF08161"/>
    </source>
</evidence>
<evidence type="ECO:0000313" key="4">
    <source>
        <dbReference type="EMBL" id="CAF0809075.1"/>
    </source>
</evidence>
<reference evidence="5" key="1">
    <citation type="submission" date="2021-02" db="EMBL/GenBank/DDBJ databases">
        <authorList>
            <person name="Nowell W R."/>
        </authorList>
    </citation>
    <scope>NUCLEOTIDE SEQUENCE</scope>
</reference>
<dbReference type="Proteomes" id="UP000663864">
    <property type="component" value="Unassembled WGS sequence"/>
</dbReference>
<feature type="compositionally biased region" description="Acidic residues" evidence="2">
    <location>
        <begin position="904"/>
        <end position="925"/>
    </location>
</feature>
<dbReference type="PANTHER" id="PTHR48287">
    <property type="entry name" value="ARM REPEAT SUPERFAMILY PROTEIN"/>
    <property type="match status" value="1"/>
</dbReference>
<protein>
    <recommendedName>
        <fullName evidence="3">RRP12 HEAT domain-containing protein</fullName>
    </recommendedName>
</protein>
<dbReference type="AlphaFoldDB" id="A0A818IWQ3"/>
<feature type="compositionally biased region" description="Basic residues" evidence="2">
    <location>
        <begin position="1070"/>
        <end position="1082"/>
    </location>
</feature>
<gene>
    <name evidence="5" type="ORF">JBS370_LOCUS440</name>
    <name evidence="4" type="ORF">ZHD862_LOCUS2817</name>
</gene>
<dbReference type="InterPro" id="IPR011989">
    <property type="entry name" value="ARM-like"/>
</dbReference>
<evidence type="ECO:0000256" key="1">
    <source>
        <dbReference type="ARBA" id="ARBA00007690"/>
    </source>
</evidence>
<feature type="domain" description="RRP12 HEAT" evidence="3">
    <location>
        <begin position="150"/>
        <end position="411"/>
    </location>
</feature>
<sequence length="1082" mass="124108">MRVRLHKSNNNLIPKWKKHGASSSNPSRTKHRDAAKLQLLSSLSTSQTSSIDIQQPLKTAHDIDRISQYSKTTLGTTATNASMIQVNARVIQTLLERQPAKNDQQQMIIWLDGICRAYCAFHRSDSVTCLSYILKLFEICINECLLSVYKQVHTKATNVLKTIIKTILKPQIDTLRTNPLLKQLFQLVEHGLTYAYTLSWNYILHLLGDMFDLMGKDYFEFCQNCLSSLSGLRSTKDFSFLAELDLTVGKAIRVFGPKNILQIIPLNLTGTINDVKLEQSWLLPLLRDNITHTELNHFVAYFLPIAFQLQTTAENLRDKGDVINSTVLFTLQDQIWSLFPGYCSYATDISTSFKLIAKGIGTSLTKRPDLRLHLLAGLRNLISKTDNEIDRQEIGKYAKNYLPLLFNLFTTEKWNRSRDPVRQSVYETIKRYLTITDHTLCQTFFDRSLEKIQNTEIDQTTLTYLLDIVLALVIYLDEKRLELLEDKLKQLFTVNNGNVERSVMKKSNRILEELCSRSTITIQQFIDERRSNLLLEHLLNSLTKSQSALKGPQLRCISSLLDMPNNQTIIKIKQIVPQAIQCLHEINRRTRHEAYLIIIKCARFWTSLGEQSFIDSLTSFFHFLMAGLVSSHSPSMLSATLLAISRLCLEFRENLAGSIVDELLSTLILVLQSKERQVVQSALSFCRVLLIILHTTVLSKYIEQLARSLTIMRDENNFTFRSKFKLILQKLVKIFGFDALRDLFPASFHAQLSYINKMHIRKERRRKGTSTIGQSVITKVDDEDEYVDDNETTFTVRPKLTIDQLLDDSDDDNEQNLDRIDDVRTIATTRTTASTKRRRQQSALWIKESQGDDPIDLTEPTAARSIYATKPLTTRETEAMKQAIKAKRRNSHFRTAPDGRLVIDIDDEENQQQKLDDDDDDDDADDLNREDLKGLMETLSLSQRTKNKRKRTFDDDHDDGDDDDDDYQINDKQSQSVHSKYRTGGGGIHRTLNQSSKQQQQRPGNIYKAKRGSGGDRKVANKHDPYAYIKLDFNSLNKRKRGKFKGQFEQIVGAAKRGANRGAKLGAKERYHKKSVKRLKNK</sequence>
<dbReference type="InterPro" id="IPR052087">
    <property type="entry name" value="RRP12"/>
</dbReference>
<feature type="region of interest" description="Disordered" evidence="2">
    <location>
        <begin position="1"/>
        <end position="32"/>
    </location>
</feature>
<dbReference type="PANTHER" id="PTHR48287:SF1">
    <property type="entry name" value="ARM REPEAT SUPERFAMILY PROTEIN"/>
    <property type="match status" value="1"/>
</dbReference>
<proteinExistence type="inferred from homology"/>
<dbReference type="SUPFAM" id="SSF48371">
    <property type="entry name" value="ARM repeat"/>
    <property type="match status" value="1"/>
</dbReference>